<keyword evidence="6" id="KW-0808">Transferase</keyword>
<dbReference type="GO" id="GO:0008483">
    <property type="term" value="F:transaminase activity"/>
    <property type="evidence" value="ECO:0007669"/>
    <property type="project" value="UniProtKB-KW"/>
</dbReference>
<comment type="similarity">
    <text evidence="2 5">Belongs to the DegT/DnrJ/EryC1 family.</text>
</comment>
<evidence type="ECO:0000256" key="2">
    <source>
        <dbReference type="ARBA" id="ARBA00037999"/>
    </source>
</evidence>
<dbReference type="InterPro" id="IPR000653">
    <property type="entry name" value="DegT/StrS_aminotransferase"/>
</dbReference>
<gene>
    <name evidence="6" type="ORF">DWZ95_10455</name>
</gene>
<sequence length="367" mass="41489">MEVKVWSYLKEYETNKEEIIKAITDVLESGVLILGEKGRELERQYSKYIGTKYAVGCDNGTNAIVLALRALGVGEGDEVITVSNTAIPTVSAIVTTGAIPVFVDINPRTYLMDVTKLEAAITPKTKCIVPVHIFGQCVDMDPLFEVAKKHNLFVLEDVAQAQGAEYKGKKAGSMGNISTTSFYPTKILGTYGDGGMVNMNSKELHDKMKRLRFYGAETTYYAQEQGYNSRLDEIHASILLTKLPHIEEYINRRREIAAIYDRELADTSLILPFVEDYGKHAYYLYVIRHQKRDEIITKLKENNIFANISYPWPIHTMTGYQYLGYKEGDFPETEAAAKEILSLPMYPTLSNEEVMYVCEVIHKILNE</sequence>
<dbReference type="Pfam" id="PF01041">
    <property type="entry name" value="DegT_DnrJ_EryC1"/>
    <property type="match status" value="1"/>
</dbReference>
<keyword evidence="1 4" id="KW-0663">Pyridoxal phosphate</keyword>
<evidence type="ECO:0000256" key="3">
    <source>
        <dbReference type="PIRSR" id="PIRSR000390-1"/>
    </source>
</evidence>
<dbReference type="EMBL" id="QRPE01000010">
    <property type="protein sequence ID" value="RHL93219.1"/>
    <property type="molecule type" value="Genomic_DNA"/>
</dbReference>
<dbReference type="InterPro" id="IPR015421">
    <property type="entry name" value="PyrdxlP-dep_Trfase_major"/>
</dbReference>
<dbReference type="Proteomes" id="UP000285013">
    <property type="component" value="Unassembled WGS sequence"/>
</dbReference>
<feature type="active site" description="Proton acceptor" evidence="3">
    <location>
        <position position="186"/>
    </location>
</feature>
<evidence type="ECO:0000256" key="4">
    <source>
        <dbReference type="PIRSR" id="PIRSR000390-2"/>
    </source>
</evidence>
<dbReference type="PANTHER" id="PTHR30244:SF36">
    <property type="entry name" value="3-OXO-GLUCOSE-6-PHOSPHATE:GLUTAMATE AMINOTRANSFERASE"/>
    <property type="match status" value="1"/>
</dbReference>
<reference evidence="6 7" key="1">
    <citation type="submission" date="2018-08" db="EMBL/GenBank/DDBJ databases">
        <title>A genome reference for cultivated species of the human gut microbiota.</title>
        <authorList>
            <person name="Zou Y."/>
            <person name="Xue W."/>
            <person name="Luo G."/>
        </authorList>
    </citation>
    <scope>NUCLEOTIDE SEQUENCE [LARGE SCALE GENOMIC DNA]</scope>
    <source>
        <strain evidence="6 7">AF36-16BH</strain>
    </source>
</reference>
<dbReference type="AlphaFoldDB" id="A0A415N9C7"/>
<evidence type="ECO:0000313" key="7">
    <source>
        <dbReference type="Proteomes" id="UP000285013"/>
    </source>
</evidence>
<dbReference type="RefSeq" id="WP_118422998.1">
    <property type="nucleotide sequence ID" value="NZ_QRPE01000010.1"/>
</dbReference>
<protein>
    <submittedName>
        <fullName evidence="6">DegT/DnrJ/EryC1/StrS family aminotransferase</fullName>
    </submittedName>
</protein>
<dbReference type="GO" id="GO:0000271">
    <property type="term" value="P:polysaccharide biosynthetic process"/>
    <property type="evidence" value="ECO:0007669"/>
    <property type="project" value="TreeGrafter"/>
</dbReference>
<dbReference type="GO" id="GO:0030170">
    <property type="term" value="F:pyridoxal phosphate binding"/>
    <property type="evidence" value="ECO:0007669"/>
    <property type="project" value="TreeGrafter"/>
</dbReference>
<dbReference type="Gene3D" id="3.90.1150.10">
    <property type="entry name" value="Aspartate Aminotransferase, domain 1"/>
    <property type="match status" value="1"/>
</dbReference>
<dbReference type="InterPro" id="IPR015424">
    <property type="entry name" value="PyrdxlP-dep_Trfase"/>
</dbReference>
<evidence type="ECO:0000256" key="5">
    <source>
        <dbReference type="RuleBase" id="RU004508"/>
    </source>
</evidence>
<accession>A0A415N9C7</accession>
<dbReference type="Gene3D" id="3.40.640.10">
    <property type="entry name" value="Type I PLP-dependent aspartate aminotransferase-like (Major domain)"/>
    <property type="match status" value="1"/>
</dbReference>
<keyword evidence="6" id="KW-0032">Aminotransferase</keyword>
<dbReference type="PANTHER" id="PTHR30244">
    <property type="entry name" value="TRANSAMINASE"/>
    <property type="match status" value="1"/>
</dbReference>
<name>A0A415N9C7_9BACE</name>
<evidence type="ECO:0000256" key="1">
    <source>
        <dbReference type="ARBA" id="ARBA00022898"/>
    </source>
</evidence>
<proteinExistence type="inferred from homology"/>
<organism evidence="6 7">
    <name type="scientific">Bacteroides intestinalis</name>
    <dbReference type="NCBI Taxonomy" id="329854"/>
    <lineage>
        <taxon>Bacteria</taxon>
        <taxon>Pseudomonadati</taxon>
        <taxon>Bacteroidota</taxon>
        <taxon>Bacteroidia</taxon>
        <taxon>Bacteroidales</taxon>
        <taxon>Bacteroidaceae</taxon>
        <taxon>Bacteroides</taxon>
    </lineage>
</organism>
<dbReference type="InterPro" id="IPR015422">
    <property type="entry name" value="PyrdxlP-dep_Trfase_small"/>
</dbReference>
<dbReference type="SUPFAM" id="SSF53383">
    <property type="entry name" value="PLP-dependent transferases"/>
    <property type="match status" value="1"/>
</dbReference>
<dbReference type="PIRSF" id="PIRSF000390">
    <property type="entry name" value="PLP_StrS"/>
    <property type="match status" value="1"/>
</dbReference>
<dbReference type="CDD" id="cd00616">
    <property type="entry name" value="AHBA_syn"/>
    <property type="match status" value="1"/>
</dbReference>
<comment type="caution">
    <text evidence="6">The sequence shown here is derived from an EMBL/GenBank/DDBJ whole genome shotgun (WGS) entry which is preliminary data.</text>
</comment>
<evidence type="ECO:0000313" key="6">
    <source>
        <dbReference type="EMBL" id="RHL93219.1"/>
    </source>
</evidence>
<feature type="modified residue" description="N6-(pyridoxal phosphate)lysine" evidence="4">
    <location>
        <position position="186"/>
    </location>
</feature>